<evidence type="ECO:0000259" key="3">
    <source>
        <dbReference type="Pfam" id="PF00685"/>
    </source>
</evidence>
<organism evidence="4 5">
    <name type="scientific">Ceutorhynchus assimilis</name>
    <name type="common">cabbage seed weevil</name>
    <dbReference type="NCBI Taxonomy" id="467358"/>
    <lineage>
        <taxon>Eukaryota</taxon>
        <taxon>Metazoa</taxon>
        <taxon>Ecdysozoa</taxon>
        <taxon>Arthropoda</taxon>
        <taxon>Hexapoda</taxon>
        <taxon>Insecta</taxon>
        <taxon>Pterygota</taxon>
        <taxon>Neoptera</taxon>
        <taxon>Endopterygota</taxon>
        <taxon>Coleoptera</taxon>
        <taxon>Polyphaga</taxon>
        <taxon>Cucujiformia</taxon>
        <taxon>Curculionidae</taxon>
        <taxon>Ceutorhynchinae</taxon>
        <taxon>Ceutorhynchus</taxon>
    </lineage>
</organism>
<keyword evidence="2" id="KW-0808">Transferase</keyword>
<accession>A0A9N9MV82</accession>
<protein>
    <recommendedName>
        <fullName evidence="3">Sulfotransferase domain-containing protein</fullName>
    </recommendedName>
</protein>
<dbReference type="PANTHER" id="PTHR11783">
    <property type="entry name" value="SULFOTRANSFERASE SULT"/>
    <property type="match status" value="1"/>
</dbReference>
<sequence>MSKKLFCLKAIDKKAIQQGMKNDSSEEDSLVQLGKYLVPPFYKDSAKKILDASIRNDDVWLVSYLRTGSTWCQEIIWLIVNNLDFETAQTKVQQIRAPVIDTMNYLIRHVDFVKCPKTGLNIPRYEKVVPSLEVLPNENYRNQINQLCTDTLNFVANLSSPRTIKSHLTLELLPEQLMSVKPKIIYVMRDPKDVCVSLYFLHKNLFNMKIDFEHFCELFMNDALIAGPIFEHYFSFWNRRHESNILILRYEDLKANTSDAIRQIARFIGKTLTDDDVEAISKYLSFSNMQKNAACNLKVGTDVLKAEGVYTDTGNYFVRKGIVGDHKNHMTPALIEKFDKWIEENTRGTDLKF</sequence>
<name>A0A9N9MV82_9CUCU</name>
<comment type="similarity">
    <text evidence="1">Belongs to the sulfotransferase 1 family.</text>
</comment>
<dbReference type="Pfam" id="PF00685">
    <property type="entry name" value="Sulfotransfer_1"/>
    <property type="match status" value="1"/>
</dbReference>
<dbReference type="Gene3D" id="3.40.50.300">
    <property type="entry name" value="P-loop containing nucleotide triphosphate hydrolases"/>
    <property type="match status" value="1"/>
</dbReference>
<dbReference type="InterPro" id="IPR027417">
    <property type="entry name" value="P-loop_NTPase"/>
</dbReference>
<evidence type="ECO:0000313" key="5">
    <source>
        <dbReference type="Proteomes" id="UP001152799"/>
    </source>
</evidence>
<reference evidence="4" key="1">
    <citation type="submission" date="2022-01" db="EMBL/GenBank/DDBJ databases">
        <authorList>
            <person name="King R."/>
        </authorList>
    </citation>
    <scope>NUCLEOTIDE SEQUENCE</scope>
</reference>
<dbReference type="GO" id="GO:0008146">
    <property type="term" value="F:sulfotransferase activity"/>
    <property type="evidence" value="ECO:0007669"/>
    <property type="project" value="InterPro"/>
</dbReference>
<proteinExistence type="inferred from homology"/>
<dbReference type="AlphaFoldDB" id="A0A9N9MV82"/>
<dbReference type="OrthoDB" id="205623at2759"/>
<gene>
    <name evidence="4" type="ORF">CEUTPL_LOCUS11212</name>
</gene>
<evidence type="ECO:0000313" key="4">
    <source>
        <dbReference type="EMBL" id="CAG9770766.1"/>
    </source>
</evidence>
<keyword evidence="5" id="KW-1185">Reference proteome</keyword>
<dbReference type="EMBL" id="OU892282">
    <property type="protein sequence ID" value="CAG9770766.1"/>
    <property type="molecule type" value="Genomic_DNA"/>
</dbReference>
<feature type="domain" description="Sulfotransferase" evidence="3">
    <location>
        <begin position="57"/>
        <end position="349"/>
    </location>
</feature>
<dbReference type="InterPro" id="IPR000863">
    <property type="entry name" value="Sulfotransferase_dom"/>
</dbReference>
<dbReference type="SUPFAM" id="SSF52540">
    <property type="entry name" value="P-loop containing nucleoside triphosphate hydrolases"/>
    <property type="match status" value="1"/>
</dbReference>
<dbReference type="Proteomes" id="UP001152799">
    <property type="component" value="Chromosome 6"/>
</dbReference>
<evidence type="ECO:0000256" key="1">
    <source>
        <dbReference type="ARBA" id="ARBA00005771"/>
    </source>
</evidence>
<evidence type="ECO:0000256" key="2">
    <source>
        <dbReference type="ARBA" id="ARBA00022679"/>
    </source>
</evidence>